<keyword evidence="7" id="KW-0539">Nucleus</keyword>
<keyword evidence="4" id="KW-0540">Nuclease</keyword>
<dbReference type="AlphaFoldDB" id="A0A3P9DB54"/>
<evidence type="ECO:0000259" key="9">
    <source>
        <dbReference type="Pfam" id="PF26138"/>
    </source>
</evidence>
<accession>A0A3P9DB54</accession>
<sequence>MRKRRHHTQHALFTEVKMAATDQNQEWWDLDLRGFTDTEFIHNFRMSRQTFEYLCQRLSARMLRQDTHLRQSIPVSKRVGIGLYWLATGACYRTMSNLFEVAKSTVCSILHEFCFAVRYVLMPEYIKWPRGDDLIQVIEGFRQRWGFPQCAGAVDGSHIPITAPEDNHCDYFNRKDWHSVILQGVVDHKFCVHDARVLKNSEIHTMAERGKLFPPVSIFEHSEFSSLTEEQQYFNERQSRARMTVGCAFGQLKGQWRCLGKRACCTLHNVCEKTWCTVFPPCSQWGSDQVNKEAMSLVFLLLYPFLPATLWSTWTRVMEHCPA</sequence>
<evidence type="ECO:0000313" key="11">
    <source>
        <dbReference type="Proteomes" id="UP000265160"/>
    </source>
</evidence>
<evidence type="ECO:0000259" key="8">
    <source>
        <dbReference type="Pfam" id="PF13359"/>
    </source>
</evidence>
<evidence type="ECO:0000256" key="7">
    <source>
        <dbReference type="ARBA" id="ARBA00023242"/>
    </source>
</evidence>
<feature type="domain" description="DUF8040" evidence="9">
    <location>
        <begin position="37"/>
        <end position="117"/>
    </location>
</feature>
<evidence type="ECO:0000256" key="5">
    <source>
        <dbReference type="ARBA" id="ARBA00022723"/>
    </source>
</evidence>
<evidence type="ECO:0000256" key="4">
    <source>
        <dbReference type="ARBA" id="ARBA00022722"/>
    </source>
</evidence>
<keyword evidence="6" id="KW-0378">Hydrolase</keyword>
<keyword evidence="5" id="KW-0479">Metal-binding</keyword>
<proteinExistence type="inferred from homology"/>
<dbReference type="GO" id="GO:0004518">
    <property type="term" value="F:nuclease activity"/>
    <property type="evidence" value="ECO:0007669"/>
    <property type="project" value="UniProtKB-KW"/>
</dbReference>
<keyword evidence="11" id="KW-1185">Reference proteome</keyword>
<dbReference type="GeneTree" id="ENSGT00940000166756"/>
<organism evidence="10 11">
    <name type="scientific">Maylandia zebra</name>
    <name type="common">zebra mbuna</name>
    <dbReference type="NCBI Taxonomy" id="106582"/>
    <lineage>
        <taxon>Eukaryota</taxon>
        <taxon>Metazoa</taxon>
        <taxon>Chordata</taxon>
        <taxon>Craniata</taxon>
        <taxon>Vertebrata</taxon>
        <taxon>Euteleostomi</taxon>
        <taxon>Actinopterygii</taxon>
        <taxon>Neopterygii</taxon>
        <taxon>Teleostei</taxon>
        <taxon>Neoteleostei</taxon>
        <taxon>Acanthomorphata</taxon>
        <taxon>Ovalentaria</taxon>
        <taxon>Cichlomorphae</taxon>
        <taxon>Cichliformes</taxon>
        <taxon>Cichlidae</taxon>
        <taxon>African cichlids</taxon>
        <taxon>Pseudocrenilabrinae</taxon>
        <taxon>Haplochromini</taxon>
        <taxon>Maylandia</taxon>
        <taxon>Maylandia zebra complex</taxon>
    </lineage>
</organism>
<evidence type="ECO:0000256" key="3">
    <source>
        <dbReference type="ARBA" id="ARBA00006958"/>
    </source>
</evidence>
<dbReference type="InterPro" id="IPR058353">
    <property type="entry name" value="DUF8040"/>
</dbReference>
<reference evidence="10" key="1">
    <citation type="submission" date="2025-08" db="UniProtKB">
        <authorList>
            <consortium name="Ensembl"/>
        </authorList>
    </citation>
    <scope>IDENTIFICATION</scope>
</reference>
<evidence type="ECO:0000256" key="6">
    <source>
        <dbReference type="ARBA" id="ARBA00022801"/>
    </source>
</evidence>
<dbReference type="InterPro" id="IPR027806">
    <property type="entry name" value="HARBI1_dom"/>
</dbReference>
<dbReference type="Pfam" id="PF13359">
    <property type="entry name" value="DDE_Tnp_4"/>
    <property type="match status" value="1"/>
</dbReference>
<evidence type="ECO:0000313" key="10">
    <source>
        <dbReference type="Ensembl" id="ENSMZEP00005031609.1"/>
    </source>
</evidence>
<comment type="similarity">
    <text evidence="3">Belongs to the HARBI1 family.</text>
</comment>
<dbReference type="GO" id="GO:0046872">
    <property type="term" value="F:metal ion binding"/>
    <property type="evidence" value="ECO:0007669"/>
    <property type="project" value="UniProtKB-KW"/>
</dbReference>
<dbReference type="GO" id="GO:0005634">
    <property type="term" value="C:nucleus"/>
    <property type="evidence" value="ECO:0007669"/>
    <property type="project" value="UniProtKB-SubCell"/>
</dbReference>
<evidence type="ECO:0000256" key="2">
    <source>
        <dbReference type="ARBA" id="ARBA00004123"/>
    </source>
</evidence>
<dbReference type="PANTHER" id="PTHR22930">
    <property type="match status" value="1"/>
</dbReference>
<dbReference type="Pfam" id="PF26138">
    <property type="entry name" value="DUF8040"/>
    <property type="match status" value="1"/>
</dbReference>
<dbReference type="GO" id="GO:0016787">
    <property type="term" value="F:hydrolase activity"/>
    <property type="evidence" value="ECO:0007669"/>
    <property type="project" value="UniProtKB-KW"/>
</dbReference>
<name>A0A3P9DB54_9CICH</name>
<comment type="cofactor">
    <cofactor evidence="1">
        <name>a divalent metal cation</name>
        <dbReference type="ChEBI" id="CHEBI:60240"/>
    </cofactor>
</comment>
<reference evidence="10" key="2">
    <citation type="submission" date="2025-09" db="UniProtKB">
        <authorList>
            <consortium name="Ensembl"/>
        </authorList>
    </citation>
    <scope>IDENTIFICATION</scope>
</reference>
<comment type="subcellular location">
    <subcellularLocation>
        <location evidence="2">Nucleus</location>
    </subcellularLocation>
</comment>
<dbReference type="InterPro" id="IPR045249">
    <property type="entry name" value="HARBI1-like"/>
</dbReference>
<dbReference type="PANTHER" id="PTHR22930:SF206">
    <property type="entry name" value="NUCLEASE HARBI1"/>
    <property type="match status" value="1"/>
</dbReference>
<feature type="domain" description="DDE Tnp4" evidence="8">
    <location>
        <begin position="154"/>
        <end position="264"/>
    </location>
</feature>
<dbReference type="Proteomes" id="UP000265160">
    <property type="component" value="Unplaced"/>
</dbReference>
<dbReference type="Ensembl" id="ENSMZET00005032637.1">
    <property type="protein sequence ID" value="ENSMZEP00005031609.1"/>
    <property type="gene ID" value="ENSMZEG00005023578.1"/>
</dbReference>
<evidence type="ECO:0000256" key="1">
    <source>
        <dbReference type="ARBA" id="ARBA00001968"/>
    </source>
</evidence>
<protein>
    <submittedName>
        <fullName evidence="10">Uncharacterized protein</fullName>
    </submittedName>
</protein>